<dbReference type="EMBL" id="LWHJ01000022">
    <property type="protein sequence ID" value="OAQ40265.1"/>
    <property type="molecule type" value="Genomic_DNA"/>
</dbReference>
<name>A0A179DGS0_9SPHI</name>
<gene>
    <name evidence="1" type="ORF">A5893_04745</name>
</gene>
<dbReference type="AlphaFoldDB" id="A0A179DGS0"/>
<reference evidence="1 2" key="1">
    <citation type="submission" date="2016-04" db="EMBL/GenBank/DDBJ databases">
        <authorList>
            <person name="Evans L.H."/>
            <person name="Alamgir A."/>
            <person name="Owens N."/>
            <person name="Weber N.D."/>
            <person name="Virtaneva K."/>
            <person name="Barbian K."/>
            <person name="Babar A."/>
            <person name="Rosenke K."/>
        </authorList>
    </citation>
    <scope>NUCLEOTIDE SEQUENCE [LARGE SCALE GENOMIC DNA]</scope>
    <source>
        <strain evidence="1 2">CCM 8644</strain>
    </source>
</reference>
<dbReference type="OrthoDB" id="1441145at2"/>
<dbReference type="Proteomes" id="UP000078459">
    <property type="component" value="Unassembled WGS sequence"/>
</dbReference>
<keyword evidence="2" id="KW-1185">Reference proteome</keyword>
<dbReference type="RefSeq" id="WP_068821507.1">
    <property type="nucleotide sequence ID" value="NZ_LWHJ01000022.1"/>
</dbReference>
<evidence type="ECO:0000313" key="1">
    <source>
        <dbReference type="EMBL" id="OAQ40265.1"/>
    </source>
</evidence>
<organism evidence="1 2">
    <name type="scientific">Pedobacter psychrophilus</name>
    <dbReference type="NCBI Taxonomy" id="1826909"/>
    <lineage>
        <taxon>Bacteria</taxon>
        <taxon>Pseudomonadati</taxon>
        <taxon>Bacteroidota</taxon>
        <taxon>Sphingobacteriia</taxon>
        <taxon>Sphingobacteriales</taxon>
        <taxon>Sphingobacteriaceae</taxon>
        <taxon>Pedobacter</taxon>
    </lineage>
</organism>
<protein>
    <submittedName>
        <fullName evidence="1">Uncharacterized protein</fullName>
    </submittedName>
</protein>
<sequence length="141" mass="17123">MNIKEEFPSETELEKLYKLNKRHITELIFFDDEVRFLKGLINKYFMHELKHEHINKSQMIHDRLSQLALIKSNVSRDALLHQENLHVKIKDINNHDFYFFKLESNRIVEEMKDLNRNFKHIKKEIFHISKEIIGFESDVSK</sequence>
<reference evidence="1 2" key="2">
    <citation type="submission" date="2016-06" db="EMBL/GenBank/DDBJ databases">
        <title>Pedobacter psychrophilus sp. nov., isolated from Antarctic fragmentary rock.</title>
        <authorList>
            <person name="Svec P."/>
        </authorList>
    </citation>
    <scope>NUCLEOTIDE SEQUENCE [LARGE SCALE GENOMIC DNA]</scope>
    <source>
        <strain evidence="1 2">CCM 8644</strain>
    </source>
</reference>
<comment type="caution">
    <text evidence="1">The sequence shown here is derived from an EMBL/GenBank/DDBJ whole genome shotgun (WGS) entry which is preliminary data.</text>
</comment>
<dbReference type="STRING" id="1826909.A5893_04745"/>
<proteinExistence type="predicted"/>
<evidence type="ECO:0000313" key="2">
    <source>
        <dbReference type="Proteomes" id="UP000078459"/>
    </source>
</evidence>
<accession>A0A179DGS0</accession>